<evidence type="ECO:0000256" key="2">
    <source>
        <dbReference type="ARBA" id="ARBA00004123"/>
    </source>
</evidence>
<keyword evidence="6" id="KW-0378">Hydrolase</keyword>
<gene>
    <name evidence="11" type="ORF">LSAT_V11C400219720</name>
</gene>
<sequence>MRLLPPSRLLPFPTAYSDDTAERRRPTKQRRRHCNLARTTLPHLLAIALNSKINNQKQLKNKTDNVYNSTINTFNLSKEEWELESKHASSNLGACMEKLEKLGWGISDPRYNTVVALFGEERHRRLKEIFLGAICALDGTLVHAVVFADQQTRYMGRGKGECFQNVLGICDFNMIFTFVWVGWEGITHDSRVLKEVSCNPTSSFPFPPPDKYYLCDVAYTNTRGFMTPYCNTSKTLPLFVTLLHSNIASASLTSAFTSHPLPCSPPYAVANPVKPPAGDHRLPQLHRHTPVAYQYSILDVFFLAGFKEVNEEEKRQMVGNVFTKVMFVILIQICWMLVKKRAQQRGN</sequence>
<keyword evidence="12" id="KW-1185">Reference proteome</keyword>
<feature type="region of interest" description="Disordered" evidence="8">
    <location>
        <begin position="11"/>
        <end position="31"/>
    </location>
</feature>
<keyword evidence="9" id="KW-1133">Transmembrane helix</keyword>
<evidence type="ECO:0000256" key="6">
    <source>
        <dbReference type="ARBA" id="ARBA00022801"/>
    </source>
</evidence>
<keyword evidence="9" id="KW-0812">Transmembrane</keyword>
<dbReference type="Proteomes" id="UP000235145">
    <property type="component" value="Unassembled WGS sequence"/>
</dbReference>
<dbReference type="GO" id="GO:0005634">
    <property type="term" value="C:nucleus"/>
    <property type="evidence" value="ECO:0007669"/>
    <property type="project" value="UniProtKB-SubCell"/>
</dbReference>
<dbReference type="InterPro" id="IPR027806">
    <property type="entry name" value="HARBI1_dom"/>
</dbReference>
<evidence type="ECO:0000256" key="1">
    <source>
        <dbReference type="ARBA" id="ARBA00001968"/>
    </source>
</evidence>
<feature type="domain" description="DDE Tnp4" evidence="10">
    <location>
        <begin position="138"/>
        <end position="232"/>
    </location>
</feature>
<evidence type="ECO:0000256" key="5">
    <source>
        <dbReference type="ARBA" id="ARBA00022723"/>
    </source>
</evidence>
<evidence type="ECO:0000256" key="7">
    <source>
        <dbReference type="ARBA" id="ARBA00023242"/>
    </source>
</evidence>
<keyword evidence="4" id="KW-0540">Nuclease</keyword>
<keyword evidence="5" id="KW-0479">Metal-binding</keyword>
<evidence type="ECO:0000256" key="3">
    <source>
        <dbReference type="ARBA" id="ARBA00006958"/>
    </source>
</evidence>
<dbReference type="GO" id="GO:0016787">
    <property type="term" value="F:hydrolase activity"/>
    <property type="evidence" value="ECO:0007669"/>
    <property type="project" value="UniProtKB-KW"/>
</dbReference>
<comment type="caution">
    <text evidence="11">The sequence shown here is derived from an EMBL/GenBank/DDBJ whole genome shotgun (WGS) entry which is preliminary data.</text>
</comment>
<feature type="transmembrane region" description="Helical" evidence="9">
    <location>
        <begin position="317"/>
        <end position="338"/>
    </location>
</feature>
<evidence type="ECO:0000313" key="11">
    <source>
        <dbReference type="EMBL" id="KAJ0214273.1"/>
    </source>
</evidence>
<evidence type="ECO:0000259" key="10">
    <source>
        <dbReference type="Pfam" id="PF13359"/>
    </source>
</evidence>
<dbReference type="GO" id="GO:0046872">
    <property type="term" value="F:metal ion binding"/>
    <property type="evidence" value="ECO:0007669"/>
    <property type="project" value="UniProtKB-KW"/>
</dbReference>
<dbReference type="AlphaFoldDB" id="A0A9R1VYN0"/>
<dbReference type="EMBL" id="NBSK02000004">
    <property type="protein sequence ID" value="KAJ0214273.1"/>
    <property type="molecule type" value="Genomic_DNA"/>
</dbReference>
<comment type="subcellular location">
    <subcellularLocation>
        <location evidence="2">Nucleus</location>
    </subcellularLocation>
</comment>
<evidence type="ECO:0000256" key="4">
    <source>
        <dbReference type="ARBA" id="ARBA00022722"/>
    </source>
</evidence>
<evidence type="ECO:0000256" key="9">
    <source>
        <dbReference type="SAM" id="Phobius"/>
    </source>
</evidence>
<proteinExistence type="inferred from homology"/>
<dbReference type="GO" id="GO:0004518">
    <property type="term" value="F:nuclease activity"/>
    <property type="evidence" value="ECO:0007669"/>
    <property type="project" value="UniProtKB-KW"/>
</dbReference>
<dbReference type="PANTHER" id="PTHR22930:SF262">
    <property type="entry name" value="MYB_SANT-LIKE DOMAIN, HARBINGER TRANSPOSASE-DERIVED NUCLEASE DOMAIN PROTEIN-RELATED"/>
    <property type="match status" value="1"/>
</dbReference>
<evidence type="ECO:0000256" key="8">
    <source>
        <dbReference type="SAM" id="MobiDB-lite"/>
    </source>
</evidence>
<dbReference type="PANTHER" id="PTHR22930">
    <property type="match status" value="1"/>
</dbReference>
<keyword evidence="9" id="KW-0472">Membrane</keyword>
<protein>
    <recommendedName>
        <fullName evidence="10">DDE Tnp4 domain-containing protein</fullName>
    </recommendedName>
</protein>
<accession>A0A9R1VYN0</accession>
<comment type="similarity">
    <text evidence="3">Belongs to the HARBI1 family.</text>
</comment>
<organism evidence="11 12">
    <name type="scientific">Lactuca sativa</name>
    <name type="common">Garden lettuce</name>
    <dbReference type="NCBI Taxonomy" id="4236"/>
    <lineage>
        <taxon>Eukaryota</taxon>
        <taxon>Viridiplantae</taxon>
        <taxon>Streptophyta</taxon>
        <taxon>Embryophyta</taxon>
        <taxon>Tracheophyta</taxon>
        <taxon>Spermatophyta</taxon>
        <taxon>Magnoliopsida</taxon>
        <taxon>eudicotyledons</taxon>
        <taxon>Gunneridae</taxon>
        <taxon>Pentapetalae</taxon>
        <taxon>asterids</taxon>
        <taxon>campanulids</taxon>
        <taxon>Asterales</taxon>
        <taxon>Asteraceae</taxon>
        <taxon>Cichorioideae</taxon>
        <taxon>Cichorieae</taxon>
        <taxon>Lactucinae</taxon>
        <taxon>Lactuca</taxon>
    </lineage>
</organism>
<dbReference type="InterPro" id="IPR045249">
    <property type="entry name" value="HARBI1-like"/>
</dbReference>
<reference evidence="11 12" key="1">
    <citation type="journal article" date="2017" name="Nat. Commun.">
        <title>Genome assembly with in vitro proximity ligation data and whole-genome triplication in lettuce.</title>
        <authorList>
            <person name="Reyes-Chin-Wo S."/>
            <person name="Wang Z."/>
            <person name="Yang X."/>
            <person name="Kozik A."/>
            <person name="Arikit S."/>
            <person name="Song C."/>
            <person name="Xia L."/>
            <person name="Froenicke L."/>
            <person name="Lavelle D.O."/>
            <person name="Truco M.J."/>
            <person name="Xia R."/>
            <person name="Zhu S."/>
            <person name="Xu C."/>
            <person name="Xu H."/>
            <person name="Xu X."/>
            <person name="Cox K."/>
            <person name="Korf I."/>
            <person name="Meyers B.C."/>
            <person name="Michelmore R.W."/>
        </authorList>
    </citation>
    <scope>NUCLEOTIDE SEQUENCE [LARGE SCALE GENOMIC DNA]</scope>
    <source>
        <strain evidence="12">cv. Salinas</strain>
        <tissue evidence="11">Seedlings</tissue>
    </source>
</reference>
<evidence type="ECO:0000313" key="12">
    <source>
        <dbReference type="Proteomes" id="UP000235145"/>
    </source>
</evidence>
<name>A0A9R1VYN0_LACSA</name>
<keyword evidence="7" id="KW-0539">Nucleus</keyword>
<comment type="cofactor">
    <cofactor evidence="1">
        <name>a divalent metal cation</name>
        <dbReference type="ChEBI" id="CHEBI:60240"/>
    </cofactor>
</comment>
<dbReference type="Pfam" id="PF13359">
    <property type="entry name" value="DDE_Tnp_4"/>
    <property type="match status" value="1"/>
</dbReference>